<dbReference type="RefSeq" id="WP_142707692.1">
    <property type="nucleotide sequence ID" value="NZ_VIRS01000021.1"/>
</dbReference>
<dbReference type="OrthoDB" id="3533384at2"/>
<evidence type="ECO:0000313" key="2">
    <source>
        <dbReference type="Proteomes" id="UP000317982"/>
    </source>
</evidence>
<name>A0A545AL45_9ACTN</name>
<keyword evidence="2" id="KW-1185">Reference proteome</keyword>
<dbReference type="InParanoid" id="A0A545AL45"/>
<dbReference type="AlphaFoldDB" id="A0A545AL45"/>
<reference evidence="1 2" key="1">
    <citation type="submission" date="2019-07" db="EMBL/GenBank/DDBJ databases">
        <title>Cryptosporangium phraense sp. nov., isolated from plant litter.</title>
        <authorList>
            <person name="Suriyachadkun C."/>
        </authorList>
    </citation>
    <scope>NUCLEOTIDE SEQUENCE [LARGE SCALE GENOMIC DNA]</scope>
    <source>
        <strain evidence="1 2">A-T 5661</strain>
    </source>
</reference>
<proteinExistence type="predicted"/>
<organism evidence="1 2">
    <name type="scientific">Cryptosporangium phraense</name>
    <dbReference type="NCBI Taxonomy" id="2593070"/>
    <lineage>
        <taxon>Bacteria</taxon>
        <taxon>Bacillati</taxon>
        <taxon>Actinomycetota</taxon>
        <taxon>Actinomycetes</taxon>
        <taxon>Cryptosporangiales</taxon>
        <taxon>Cryptosporangiaceae</taxon>
        <taxon>Cryptosporangium</taxon>
    </lineage>
</organism>
<comment type="caution">
    <text evidence="1">The sequence shown here is derived from an EMBL/GenBank/DDBJ whole genome shotgun (WGS) entry which is preliminary data.</text>
</comment>
<gene>
    <name evidence="1" type="ORF">FL583_27255</name>
</gene>
<sequence length="139" mass="14471">MSSKFQSLEVPAAALNGSISAQVLDPGSQPTEIVTGSSAWQIEVEWEIRGFLVPSLAGTWRVQTAFDPVGPGAGQLFPAAPQNVTLTPTNGNYRVVFNLANAIPNGTYEVVVNLSYVTAAGTPGRMAGLVELGTVVVQA</sequence>
<dbReference type="EMBL" id="VIRS01000021">
    <property type="protein sequence ID" value="TQS41980.1"/>
    <property type="molecule type" value="Genomic_DNA"/>
</dbReference>
<evidence type="ECO:0000313" key="1">
    <source>
        <dbReference type="EMBL" id="TQS41980.1"/>
    </source>
</evidence>
<dbReference type="Proteomes" id="UP000317982">
    <property type="component" value="Unassembled WGS sequence"/>
</dbReference>
<accession>A0A545AL45</accession>
<protein>
    <submittedName>
        <fullName evidence="1">Uncharacterized protein</fullName>
    </submittedName>
</protein>